<evidence type="ECO:0000313" key="5">
    <source>
        <dbReference type="Proteomes" id="UP001589702"/>
    </source>
</evidence>
<name>A0ABV5Y4N6_ARTRM</name>
<sequence>MTTKIDGAVVFVTGANGGLGEEFVRQSLQRGAVKVYATARSPREWGDPRIAPLFLDVTDPESVAQAVKNAADTTIVINNAGMTRRGPLAEARMTDVRAIFETNFFGALNVAQAFAPILEFNRNGALLNVLSVLSWLGSGNAYSASKAALWSATNSLRLELAPRGILVSGLHLGFTATPMTKGIDAPMNNAADVVRAALNGLEEGDYEILADDLSVTTKANLAAPIEVMYPQLVKP</sequence>
<dbReference type="InterPro" id="IPR036291">
    <property type="entry name" value="NAD(P)-bd_dom_sf"/>
</dbReference>
<dbReference type="PRINTS" id="PR00081">
    <property type="entry name" value="GDHRDH"/>
</dbReference>
<keyword evidence="5" id="KW-1185">Reference proteome</keyword>
<protein>
    <submittedName>
        <fullName evidence="4">SDR family oxidoreductase</fullName>
    </submittedName>
</protein>
<dbReference type="Proteomes" id="UP001589702">
    <property type="component" value="Unassembled WGS sequence"/>
</dbReference>
<comment type="caution">
    <text evidence="4">The sequence shown here is derived from an EMBL/GenBank/DDBJ whole genome shotgun (WGS) entry which is preliminary data.</text>
</comment>
<evidence type="ECO:0000256" key="3">
    <source>
        <dbReference type="RuleBase" id="RU000363"/>
    </source>
</evidence>
<dbReference type="Gene3D" id="3.40.50.720">
    <property type="entry name" value="NAD(P)-binding Rossmann-like Domain"/>
    <property type="match status" value="1"/>
</dbReference>
<keyword evidence="2" id="KW-0560">Oxidoreductase</keyword>
<dbReference type="PANTHER" id="PTHR44169:SF6">
    <property type="entry name" value="NADPH-DEPENDENT 1-ACYLDIHYDROXYACETONE PHOSPHATE REDUCTASE"/>
    <property type="match status" value="1"/>
</dbReference>
<reference evidence="4 5" key="1">
    <citation type="submission" date="2024-09" db="EMBL/GenBank/DDBJ databases">
        <authorList>
            <person name="Sun Q."/>
            <person name="Mori K."/>
        </authorList>
    </citation>
    <scope>NUCLEOTIDE SEQUENCE [LARGE SCALE GENOMIC DNA]</scope>
    <source>
        <strain evidence="4 5">JCM 1334</strain>
    </source>
</reference>
<organism evidence="4 5">
    <name type="scientific">Arthrobacter ramosus</name>
    <dbReference type="NCBI Taxonomy" id="1672"/>
    <lineage>
        <taxon>Bacteria</taxon>
        <taxon>Bacillati</taxon>
        <taxon>Actinomycetota</taxon>
        <taxon>Actinomycetes</taxon>
        <taxon>Micrococcales</taxon>
        <taxon>Micrococcaceae</taxon>
        <taxon>Arthrobacter</taxon>
    </lineage>
</organism>
<dbReference type="NCBIfam" id="NF006119">
    <property type="entry name" value="PRK08264.1-5"/>
    <property type="match status" value="1"/>
</dbReference>
<accession>A0ABV5Y4N6</accession>
<evidence type="ECO:0000313" key="4">
    <source>
        <dbReference type="EMBL" id="MFB9821956.1"/>
    </source>
</evidence>
<dbReference type="RefSeq" id="WP_234750363.1">
    <property type="nucleotide sequence ID" value="NZ_BAAAWN010000001.1"/>
</dbReference>
<dbReference type="EMBL" id="JBHMBC010000039">
    <property type="protein sequence ID" value="MFB9821956.1"/>
    <property type="molecule type" value="Genomic_DNA"/>
</dbReference>
<dbReference type="InterPro" id="IPR002347">
    <property type="entry name" value="SDR_fam"/>
</dbReference>
<evidence type="ECO:0000256" key="1">
    <source>
        <dbReference type="ARBA" id="ARBA00006484"/>
    </source>
</evidence>
<evidence type="ECO:0000256" key="2">
    <source>
        <dbReference type="ARBA" id="ARBA00023002"/>
    </source>
</evidence>
<proteinExistence type="inferred from homology"/>
<dbReference type="PRINTS" id="PR00080">
    <property type="entry name" value="SDRFAMILY"/>
</dbReference>
<dbReference type="PANTHER" id="PTHR44169">
    <property type="entry name" value="NADPH-DEPENDENT 1-ACYLDIHYDROXYACETONE PHOSPHATE REDUCTASE"/>
    <property type="match status" value="1"/>
</dbReference>
<gene>
    <name evidence="4" type="ORF">ACFFP1_21000</name>
</gene>
<dbReference type="SUPFAM" id="SSF51735">
    <property type="entry name" value="NAD(P)-binding Rossmann-fold domains"/>
    <property type="match status" value="1"/>
</dbReference>
<comment type="similarity">
    <text evidence="1 3">Belongs to the short-chain dehydrogenases/reductases (SDR) family.</text>
</comment>
<dbReference type="Pfam" id="PF00106">
    <property type="entry name" value="adh_short"/>
    <property type="match status" value="1"/>
</dbReference>